<evidence type="ECO:0000313" key="4">
    <source>
        <dbReference type="EMBL" id="QNO42655.1"/>
    </source>
</evidence>
<evidence type="ECO:0000256" key="1">
    <source>
        <dbReference type="SAM" id="MobiDB-lite"/>
    </source>
</evidence>
<reference evidence="4" key="1">
    <citation type="submission" date="2020-06" db="EMBL/GenBank/DDBJ databases">
        <title>Unique genomic features of the anaerobic methanotrophic archaea.</title>
        <authorList>
            <person name="Chadwick G.L."/>
            <person name="Skennerton C.T."/>
            <person name="Laso-Perez R."/>
            <person name="Leu A.O."/>
            <person name="Speth D.R."/>
            <person name="Yu H."/>
            <person name="Morgan-Lang C."/>
            <person name="Hatzenpichler R."/>
            <person name="Goudeau D."/>
            <person name="Malmstrom R."/>
            <person name="Brazelton W.J."/>
            <person name="Woyke T."/>
            <person name="Hallam S.J."/>
            <person name="Tyson G.W."/>
            <person name="Wegener G."/>
            <person name="Boetius A."/>
            <person name="Orphan V."/>
        </authorList>
    </citation>
    <scope>NUCLEOTIDE SEQUENCE</scope>
</reference>
<feature type="compositionally biased region" description="Basic and acidic residues" evidence="1">
    <location>
        <begin position="1"/>
        <end position="10"/>
    </location>
</feature>
<protein>
    <submittedName>
        <fullName evidence="4">Uncharacterized protein</fullName>
    </submittedName>
</protein>
<dbReference type="EMBL" id="MT630754">
    <property type="protein sequence ID" value="QNO42655.1"/>
    <property type="molecule type" value="Genomic_DNA"/>
</dbReference>
<feature type="compositionally biased region" description="Basic and acidic residues" evidence="1">
    <location>
        <begin position="27"/>
        <end position="38"/>
    </location>
</feature>
<organism evidence="4">
    <name type="scientific">Candidatus Methanogaster sp. ANME-2c ERB4</name>
    <dbReference type="NCBI Taxonomy" id="2759911"/>
    <lineage>
        <taxon>Archaea</taxon>
        <taxon>Methanobacteriati</taxon>
        <taxon>Methanobacteriota</taxon>
        <taxon>Stenosarchaea group</taxon>
        <taxon>Methanomicrobia</taxon>
        <taxon>Methanosarcinales</taxon>
        <taxon>ANME-2 cluster</taxon>
        <taxon>Candidatus Methanogasteraceae</taxon>
        <taxon>Candidatus Methanogaster</taxon>
    </lineage>
</organism>
<dbReference type="EMBL" id="MT630646">
    <property type="protein sequence ID" value="QNO41493.1"/>
    <property type="molecule type" value="Genomic_DNA"/>
</dbReference>
<accession>A0A7G9Y3S1</accession>
<evidence type="ECO:0000313" key="2">
    <source>
        <dbReference type="EMBL" id="QNO41493.1"/>
    </source>
</evidence>
<evidence type="ECO:0000313" key="3">
    <source>
        <dbReference type="EMBL" id="QNO42075.1"/>
    </source>
</evidence>
<dbReference type="EMBL" id="MT631315">
    <property type="protein sequence ID" value="QNO48240.1"/>
    <property type="molecule type" value="Genomic_DNA"/>
</dbReference>
<evidence type="ECO:0000313" key="5">
    <source>
        <dbReference type="EMBL" id="QNO43402.1"/>
    </source>
</evidence>
<dbReference type="EMBL" id="MT630818">
    <property type="protein sequence ID" value="QNO43402.1"/>
    <property type="molecule type" value="Genomic_DNA"/>
</dbReference>
<sequence>MEAIEKDMRQIPDNNNHVENLVGNAKADNKEESPVMGR</sequence>
<proteinExistence type="predicted"/>
<dbReference type="AlphaFoldDB" id="A0A7G9Y3S1"/>
<evidence type="ECO:0000313" key="6">
    <source>
        <dbReference type="EMBL" id="QNO48240.1"/>
    </source>
</evidence>
<gene>
    <name evidence="6" type="ORF">BHCKGNAA_00025</name>
    <name evidence="4" type="ORF">LNAFDGMD_00016</name>
    <name evidence="3" type="ORF">NOEFNAIN_00006</name>
    <name evidence="2" type="ORF">PCHDJDJP_00016</name>
    <name evidence="5" type="ORF">PNFJDKBC_00013</name>
</gene>
<feature type="region of interest" description="Disordered" evidence="1">
    <location>
        <begin position="1"/>
        <end position="38"/>
    </location>
</feature>
<name>A0A7G9Y3S1_9EURY</name>
<dbReference type="EMBL" id="MT630705">
    <property type="protein sequence ID" value="QNO42075.1"/>
    <property type="molecule type" value="Genomic_DNA"/>
</dbReference>